<sequence>MARDEYPGAEQFVPEQRNRDDLAMAAADCRGCPLYKDAEHVVFGEGPTDARLMLVGESPGRNEDKQGRPFIGDAGKLLERVLEEAGLSRDEVYITNAVKHIRWSVEDGPGNPKAPGVKHIQACRPWLDAEMQMVTPQRIVALGTRAARGVLGQEVTISKSRDQFHTSLWGVEVVVTYHPAAVLRHPVSEERDRIFERMVEDLRRAQRPLEGPSPEPELRI</sequence>
<evidence type="ECO:0000313" key="12">
    <source>
        <dbReference type="Proteomes" id="UP000315995"/>
    </source>
</evidence>
<dbReference type="Gene3D" id="3.40.470.10">
    <property type="entry name" value="Uracil-DNA glycosylase-like domain"/>
    <property type="match status" value="1"/>
</dbReference>
<keyword evidence="6" id="KW-0378">Hydrolase</keyword>
<dbReference type="SUPFAM" id="SSF52141">
    <property type="entry name" value="Uracil-DNA glycosylase-like"/>
    <property type="match status" value="1"/>
</dbReference>
<reference evidence="11 12" key="1">
    <citation type="submission" date="2019-06" db="EMBL/GenBank/DDBJ databases">
        <title>Persicimonas caeni gen. nov., sp. nov., a predatory bacterium isolated from solar saltern.</title>
        <authorList>
            <person name="Wang S."/>
        </authorList>
    </citation>
    <scope>NUCLEOTIDE SEQUENCE [LARGE SCALE GENOMIC DNA]</scope>
    <source>
        <strain evidence="11 12">YN101</strain>
    </source>
</reference>
<gene>
    <name evidence="11" type="ORF">FIV42_20610</name>
</gene>
<dbReference type="GO" id="GO:0051539">
    <property type="term" value="F:4 iron, 4 sulfur cluster binding"/>
    <property type="evidence" value="ECO:0007669"/>
    <property type="project" value="UniProtKB-KW"/>
</dbReference>
<dbReference type="Proteomes" id="UP000315995">
    <property type="component" value="Chromosome"/>
</dbReference>
<dbReference type="GO" id="GO:0097506">
    <property type="term" value="F:deaminated base DNA N-glycosylase activity"/>
    <property type="evidence" value="ECO:0007669"/>
    <property type="project" value="UniProtKB-ARBA"/>
</dbReference>
<comment type="similarity">
    <text evidence="1">Belongs to the uracil-DNA glycosylase (UDG) superfamily. Type 4 (UDGa) family.</text>
</comment>
<keyword evidence="12" id="KW-1185">Reference proteome</keyword>
<dbReference type="InterPro" id="IPR051536">
    <property type="entry name" value="UDG_Type-4/5"/>
</dbReference>
<dbReference type="InterPro" id="IPR005273">
    <property type="entry name" value="Ura-DNA_glyco_family4"/>
</dbReference>
<organism evidence="11 12">
    <name type="scientific">Persicimonas caeni</name>
    <dbReference type="NCBI Taxonomy" id="2292766"/>
    <lineage>
        <taxon>Bacteria</taxon>
        <taxon>Deltaproteobacteria</taxon>
        <taxon>Bradymonadales</taxon>
        <taxon>Bradymonadaceae</taxon>
        <taxon>Persicimonas</taxon>
    </lineage>
</organism>
<evidence type="ECO:0000256" key="2">
    <source>
        <dbReference type="ARBA" id="ARBA00019403"/>
    </source>
</evidence>
<evidence type="ECO:0000259" key="10">
    <source>
        <dbReference type="SMART" id="SM00986"/>
    </source>
</evidence>
<dbReference type="InterPro" id="IPR005122">
    <property type="entry name" value="Uracil-DNA_glycosylase-like"/>
</dbReference>
<keyword evidence="3" id="KW-0004">4Fe-4S</keyword>
<dbReference type="CDD" id="cd10030">
    <property type="entry name" value="UDG-F4_TTUDGA_SPO1dp_like"/>
    <property type="match status" value="1"/>
</dbReference>
<evidence type="ECO:0000256" key="1">
    <source>
        <dbReference type="ARBA" id="ARBA00006521"/>
    </source>
</evidence>
<evidence type="ECO:0000256" key="7">
    <source>
        <dbReference type="ARBA" id="ARBA00023004"/>
    </source>
</evidence>
<dbReference type="Pfam" id="PF03167">
    <property type="entry name" value="UDG"/>
    <property type="match status" value="1"/>
</dbReference>
<keyword evidence="5" id="KW-0227">DNA damage</keyword>
<dbReference type="GO" id="GO:0006281">
    <property type="term" value="P:DNA repair"/>
    <property type="evidence" value="ECO:0007669"/>
    <property type="project" value="UniProtKB-KW"/>
</dbReference>
<dbReference type="InterPro" id="IPR036895">
    <property type="entry name" value="Uracil-DNA_glycosylase-like_sf"/>
</dbReference>
<evidence type="ECO:0000256" key="3">
    <source>
        <dbReference type="ARBA" id="ARBA00022485"/>
    </source>
</evidence>
<dbReference type="NCBIfam" id="TIGR03914">
    <property type="entry name" value="UDG_fam_dom"/>
    <property type="match status" value="1"/>
</dbReference>
<proteinExistence type="inferred from homology"/>
<dbReference type="PANTHER" id="PTHR33693">
    <property type="entry name" value="TYPE-5 URACIL-DNA GLYCOSYLASE"/>
    <property type="match status" value="1"/>
</dbReference>
<keyword evidence="7" id="KW-0408">Iron</keyword>
<evidence type="ECO:0000256" key="6">
    <source>
        <dbReference type="ARBA" id="ARBA00022801"/>
    </source>
</evidence>
<evidence type="ECO:0000256" key="9">
    <source>
        <dbReference type="ARBA" id="ARBA00023204"/>
    </source>
</evidence>
<evidence type="ECO:0000256" key="4">
    <source>
        <dbReference type="ARBA" id="ARBA00022723"/>
    </source>
</evidence>
<dbReference type="SMART" id="SM00987">
    <property type="entry name" value="UreE_C"/>
    <property type="match status" value="1"/>
</dbReference>
<feature type="domain" description="Uracil-DNA glycosylase-like" evidence="10">
    <location>
        <begin position="43"/>
        <end position="203"/>
    </location>
</feature>
<keyword evidence="8" id="KW-0411">Iron-sulfur</keyword>
<evidence type="ECO:0000256" key="5">
    <source>
        <dbReference type="ARBA" id="ARBA00022763"/>
    </source>
</evidence>
<name>A0A4Y6PYG8_PERCE</name>
<dbReference type="PANTHER" id="PTHR33693:SF9">
    <property type="entry name" value="TYPE-4 URACIL-DNA GLYCOSYLASE"/>
    <property type="match status" value="1"/>
</dbReference>
<keyword evidence="9" id="KW-0234">DNA repair</keyword>
<evidence type="ECO:0000313" key="11">
    <source>
        <dbReference type="EMBL" id="QDG53057.1"/>
    </source>
</evidence>
<keyword evidence="4" id="KW-0479">Metal-binding</keyword>
<accession>A0A4Y6PYG8</accession>
<dbReference type="EMBL" id="CP041186">
    <property type="protein sequence ID" value="QDG53057.1"/>
    <property type="molecule type" value="Genomic_DNA"/>
</dbReference>
<accession>A0A5B8YF63</accession>
<dbReference type="NCBIfam" id="TIGR00758">
    <property type="entry name" value="UDG_fam4"/>
    <property type="match status" value="1"/>
</dbReference>
<dbReference type="AlphaFoldDB" id="A0A4Y6PYG8"/>
<dbReference type="OrthoDB" id="5290748at2"/>
<dbReference type="SMART" id="SM00986">
    <property type="entry name" value="UDG"/>
    <property type="match status" value="1"/>
</dbReference>
<dbReference type="GO" id="GO:0046872">
    <property type="term" value="F:metal ion binding"/>
    <property type="evidence" value="ECO:0007669"/>
    <property type="project" value="UniProtKB-KW"/>
</dbReference>
<dbReference type="RefSeq" id="WP_141199518.1">
    <property type="nucleotide sequence ID" value="NZ_CP041186.1"/>
</dbReference>
<protein>
    <recommendedName>
        <fullName evidence="2">Type-4 uracil-DNA glycosylase</fullName>
    </recommendedName>
</protein>
<evidence type="ECO:0000256" key="8">
    <source>
        <dbReference type="ARBA" id="ARBA00023014"/>
    </source>
</evidence>